<evidence type="ECO:0008006" key="3">
    <source>
        <dbReference type="Google" id="ProtNLM"/>
    </source>
</evidence>
<dbReference type="EMBL" id="NEDP02005138">
    <property type="protein sequence ID" value="OWF43266.1"/>
    <property type="molecule type" value="Genomic_DNA"/>
</dbReference>
<name>A0A210Q3F0_MIZYE</name>
<protein>
    <recommendedName>
        <fullName evidence="3">PiggyBac transposable element-derived protein 4 C-terminal zinc-ribbon domain-containing protein</fullName>
    </recommendedName>
</protein>
<dbReference type="AlphaFoldDB" id="A0A210Q3F0"/>
<comment type="caution">
    <text evidence="1">The sequence shown here is derived from an EMBL/GenBank/DDBJ whole genome shotgun (WGS) entry which is preliminary data.</text>
</comment>
<organism evidence="1 2">
    <name type="scientific">Mizuhopecten yessoensis</name>
    <name type="common">Japanese scallop</name>
    <name type="synonym">Patinopecten yessoensis</name>
    <dbReference type="NCBI Taxonomy" id="6573"/>
    <lineage>
        <taxon>Eukaryota</taxon>
        <taxon>Metazoa</taxon>
        <taxon>Spiralia</taxon>
        <taxon>Lophotrochozoa</taxon>
        <taxon>Mollusca</taxon>
        <taxon>Bivalvia</taxon>
        <taxon>Autobranchia</taxon>
        <taxon>Pteriomorphia</taxon>
        <taxon>Pectinida</taxon>
        <taxon>Pectinoidea</taxon>
        <taxon>Pectinidae</taxon>
        <taxon>Mizuhopecten</taxon>
    </lineage>
</organism>
<keyword evidence="2" id="KW-1185">Reference proteome</keyword>
<proteinExistence type="predicted"/>
<evidence type="ECO:0000313" key="2">
    <source>
        <dbReference type="Proteomes" id="UP000242188"/>
    </source>
</evidence>
<evidence type="ECO:0000313" key="1">
    <source>
        <dbReference type="EMBL" id="OWF43266.1"/>
    </source>
</evidence>
<reference evidence="1 2" key="1">
    <citation type="journal article" date="2017" name="Nat. Ecol. Evol.">
        <title>Scallop genome provides insights into evolution of bilaterian karyotype and development.</title>
        <authorList>
            <person name="Wang S."/>
            <person name="Zhang J."/>
            <person name="Jiao W."/>
            <person name="Li J."/>
            <person name="Xun X."/>
            <person name="Sun Y."/>
            <person name="Guo X."/>
            <person name="Huan P."/>
            <person name="Dong B."/>
            <person name="Zhang L."/>
            <person name="Hu X."/>
            <person name="Sun X."/>
            <person name="Wang J."/>
            <person name="Zhao C."/>
            <person name="Wang Y."/>
            <person name="Wang D."/>
            <person name="Huang X."/>
            <person name="Wang R."/>
            <person name="Lv J."/>
            <person name="Li Y."/>
            <person name="Zhang Z."/>
            <person name="Liu B."/>
            <person name="Lu W."/>
            <person name="Hui Y."/>
            <person name="Liang J."/>
            <person name="Zhou Z."/>
            <person name="Hou R."/>
            <person name="Li X."/>
            <person name="Liu Y."/>
            <person name="Li H."/>
            <person name="Ning X."/>
            <person name="Lin Y."/>
            <person name="Zhao L."/>
            <person name="Xing Q."/>
            <person name="Dou J."/>
            <person name="Li Y."/>
            <person name="Mao J."/>
            <person name="Guo H."/>
            <person name="Dou H."/>
            <person name="Li T."/>
            <person name="Mu C."/>
            <person name="Jiang W."/>
            <person name="Fu Q."/>
            <person name="Fu X."/>
            <person name="Miao Y."/>
            <person name="Liu J."/>
            <person name="Yu Q."/>
            <person name="Li R."/>
            <person name="Liao H."/>
            <person name="Li X."/>
            <person name="Kong Y."/>
            <person name="Jiang Z."/>
            <person name="Chourrout D."/>
            <person name="Li R."/>
            <person name="Bao Z."/>
        </authorList>
    </citation>
    <scope>NUCLEOTIDE SEQUENCE [LARGE SCALE GENOMIC DNA]</scope>
    <source>
        <strain evidence="1 2">PY_sf001</strain>
    </source>
</reference>
<gene>
    <name evidence="1" type="ORF">KP79_PYT18784</name>
</gene>
<accession>A0A210Q3F0</accession>
<dbReference type="Proteomes" id="UP000242188">
    <property type="component" value="Unassembled WGS sequence"/>
</dbReference>
<sequence length="110" mass="12384">MIDLNTTRNVVPLPQRLHLGPAVKEPCVVMVRGVAHHCVQSEGYTTTMCVHCKHTGVRTKAGHRVTTRFRCSVCTTPLCKERGCFVQFHAAQPRMSSGDDQYQFVETKNR</sequence>